<dbReference type="Proteomes" id="UP000242287">
    <property type="component" value="Unassembled WGS sequence"/>
</dbReference>
<protein>
    <submittedName>
        <fullName evidence="1">Uncharacterized protein</fullName>
    </submittedName>
</protein>
<evidence type="ECO:0000313" key="2">
    <source>
        <dbReference type="Proteomes" id="UP000242287"/>
    </source>
</evidence>
<dbReference type="EMBL" id="KZ302306">
    <property type="protein sequence ID" value="PFH45708.1"/>
    <property type="molecule type" value="Genomic_DNA"/>
</dbReference>
<sequence>MELDVLFGVSGRQFEFVCKSRERVIERCCPVCTNPVDCQHEDPGRGGGTSLTVQCTQENRARLSVCGLHETKRCVTLPRHNPTIRFLGTILNGYLTGMKGARGRMS</sequence>
<accession>A0A2A9N7W4</accession>
<dbReference type="AlphaFoldDB" id="A0A2A9N7W4"/>
<organism evidence="1 2">
    <name type="scientific">Amanita thiersii Skay4041</name>
    <dbReference type="NCBI Taxonomy" id="703135"/>
    <lineage>
        <taxon>Eukaryota</taxon>
        <taxon>Fungi</taxon>
        <taxon>Dikarya</taxon>
        <taxon>Basidiomycota</taxon>
        <taxon>Agaricomycotina</taxon>
        <taxon>Agaricomycetes</taxon>
        <taxon>Agaricomycetidae</taxon>
        <taxon>Agaricales</taxon>
        <taxon>Pluteineae</taxon>
        <taxon>Amanitaceae</taxon>
        <taxon>Amanita</taxon>
    </lineage>
</organism>
<keyword evidence="2" id="KW-1185">Reference proteome</keyword>
<proteinExistence type="predicted"/>
<reference evidence="1 2" key="1">
    <citation type="submission" date="2014-02" db="EMBL/GenBank/DDBJ databases">
        <title>Transposable element dynamics among asymbiotic and ectomycorrhizal Amanita fungi.</title>
        <authorList>
            <consortium name="DOE Joint Genome Institute"/>
            <person name="Hess J."/>
            <person name="Skrede I."/>
            <person name="Wolfe B."/>
            <person name="LaButti K."/>
            <person name="Ohm R.A."/>
            <person name="Grigoriev I.V."/>
            <person name="Pringle A."/>
        </authorList>
    </citation>
    <scope>NUCLEOTIDE SEQUENCE [LARGE SCALE GENOMIC DNA]</scope>
    <source>
        <strain evidence="1 2">SKay4041</strain>
    </source>
</reference>
<name>A0A2A9N7W4_9AGAR</name>
<gene>
    <name evidence="1" type="ORF">AMATHDRAFT_71188</name>
</gene>
<evidence type="ECO:0000313" key="1">
    <source>
        <dbReference type="EMBL" id="PFH45708.1"/>
    </source>
</evidence>